<keyword evidence="2" id="KW-1185">Reference proteome</keyword>
<name>A0AAX4HP98_9BACT</name>
<protein>
    <submittedName>
        <fullName evidence="1">HutD family protein</fullName>
    </submittedName>
</protein>
<reference evidence="1 2" key="1">
    <citation type="submission" date="2023-11" db="EMBL/GenBank/DDBJ databases">
        <title>Peredibacter starrii A3.12.</title>
        <authorList>
            <person name="Mitchell R.J."/>
        </authorList>
    </citation>
    <scope>NUCLEOTIDE SEQUENCE [LARGE SCALE GENOMIC DNA]</scope>
    <source>
        <strain evidence="1 2">A3.12</strain>
    </source>
</reference>
<evidence type="ECO:0000313" key="2">
    <source>
        <dbReference type="Proteomes" id="UP001324634"/>
    </source>
</evidence>
<accession>A0AAX4HP98</accession>
<dbReference type="Gene3D" id="2.60.120.10">
    <property type="entry name" value="Jelly Rolls"/>
    <property type="match status" value="1"/>
</dbReference>
<dbReference type="AlphaFoldDB" id="A0AAX4HP98"/>
<proteinExistence type="predicted"/>
<evidence type="ECO:0000313" key="1">
    <source>
        <dbReference type="EMBL" id="WPU65092.1"/>
    </source>
</evidence>
<sequence>MVKRFSAEDFTEMPWKNGGGVTTELFRLPDAQGGFLIRISRAKVEKDGPFSFFPGIDRKLLILQGEGCRLLFPNKEEILLQGRVLEFTGETPIDCRLIGGSLIDFNVMSARNYATAKVLITKNLTGAQFAYHTRSETLYQFENEEVKVDFPEDEHIGIWITKK</sequence>
<dbReference type="Proteomes" id="UP001324634">
    <property type="component" value="Chromosome"/>
</dbReference>
<dbReference type="RefSeq" id="WP_321395129.1">
    <property type="nucleotide sequence ID" value="NZ_CP139487.1"/>
</dbReference>
<dbReference type="KEGG" id="psti:SOO65_20555"/>
<dbReference type="PANTHER" id="PTHR37943:SF1">
    <property type="entry name" value="PROTEIN VES"/>
    <property type="match status" value="1"/>
</dbReference>
<dbReference type="SUPFAM" id="SSF51182">
    <property type="entry name" value="RmlC-like cupins"/>
    <property type="match status" value="1"/>
</dbReference>
<dbReference type="InterPro" id="IPR014710">
    <property type="entry name" value="RmlC-like_jellyroll"/>
</dbReference>
<dbReference type="InterPro" id="IPR011051">
    <property type="entry name" value="RmlC_Cupin_sf"/>
</dbReference>
<gene>
    <name evidence="1" type="ORF">SOO65_20555</name>
</gene>
<dbReference type="Pfam" id="PF05962">
    <property type="entry name" value="HutD"/>
    <property type="match status" value="1"/>
</dbReference>
<dbReference type="CDD" id="cd20293">
    <property type="entry name" value="cupin_HutD_N"/>
    <property type="match status" value="1"/>
</dbReference>
<organism evidence="1 2">
    <name type="scientific">Peredibacter starrii</name>
    <dbReference type="NCBI Taxonomy" id="28202"/>
    <lineage>
        <taxon>Bacteria</taxon>
        <taxon>Pseudomonadati</taxon>
        <taxon>Bdellovibrionota</taxon>
        <taxon>Bacteriovoracia</taxon>
        <taxon>Bacteriovoracales</taxon>
        <taxon>Bacteriovoracaceae</taxon>
        <taxon>Peredibacter</taxon>
    </lineage>
</organism>
<dbReference type="InterPro" id="IPR010282">
    <property type="entry name" value="Uncharacterised_HutD/Ves"/>
</dbReference>
<dbReference type="PANTHER" id="PTHR37943">
    <property type="entry name" value="PROTEIN VES"/>
    <property type="match status" value="1"/>
</dbReference>
<dbReference type="EMBL" id="CP139487">
    <property type="protein sequence ID" value="WPU65092.1"/>
    <property type="molecule type" value="Genomic_DNA"/>
</dbReference>